<keyword evidence="5" id="KW-1185">Reference proteome</keyword>
<dbReference type="Gene3D" id="3.40.50.12780">
    <property type="entry name" value="N-terminal domain of ligase-like"/>
    <property type="match status" value="1"/>
</dbReference>
<proteinExistence type="inferred from homology"/>
<dbReference type="Proteomes" id="UP001500392">
    <property type="component" value="Unassembled WGS sequence"/>
</dbReference>
<sequence>MLKSLSLFYGESATSIYRDKHIVGYRGNEAICWQFVCERQKYWLQYIAQMPVPAVAVQQSSGIEFVAALLATWQLGKIAVVPGSTRRSQLNSILGENAMSKVHDCENFVAPALSLTPITNQNATHSPADLALIIYTSGSSGAPQACDKTFIQLDAELLILEQCWGDTVADSLFLSSVSRHHMYGLPFSLLWPLCRGNAFVDKSLPYMESIDQLPSPSFTLITSPVQLANLPPALDWRYLAQHCAAVFSAGAPLDEAAAKDSLEKFGLQVNEIYGSTETGAIAQRQQLLSPAWQCLPETEMRIDPTSRQIEINSVAAGTTDTNWLALSDKAEEVGPQQFMLKGRSDQIVKVGAKRVSLSHINALLASHPLVREARTVILNERKSRIGAVLCLTPDGNRLLTDQGRNATNKMLSHHLGDELESIARPRYWRYLSSMPSNTQGKVPRKLLEELFYSEHQPRLPELVSSSLDSDGQEASFTIFVPHQLRYFNGHFPGNAVLPGVVQLSWVLHFAQQTFQKLGIFQRLEVIKFQQVIRPGDTVRLKLRWDPHKYYLQFVFDTDSESTHSSGRIGFKPHDE</sequence>
<evidence type="ECO:0000313" key="4">
    <source>
        <dbReference type="EMBL" id="GAA4089466.1"/>
    </source>
</evidence>
<dbReference type="InterPro" id="IPR054545">
    <property type="entry name" value="ApeI-like"/>
</dbReference>
<comment type="caution">
    <text evidence="4">The sequence shown here is derived from an EMBL/GenBank/DDBJ whole genome shotgun (WGS) entry which is preliminary data.</text>
</comment>
<dbReference type="Pfam" id="PF22818">
    <property type="entry name" value="ApeI-like"/>
    <property type="match status" value="1"/>
</dbReference>
<dbReference type="InterPro" id="IPR000873">
    <property type="entry name" value="AMP-dep_synth/lig_dom"/>
</dbReference>
<feature type="domain" description="ApeI dehydratase-like" evidence="3">
    <location>
        <begin position="469"/>
        <end position="567"/>
    </location>
</feature>
<dbReference type="InterPro" id="IPR045851">
    <property type="entry name" value="AMP-bd_C_sf"/>
</dbReference>
<protein>
    <submittedName>
        <fullName evidence="4">Acyl-CoA synthetase family protein</fullName>
    </submittedName>
</protein>
<reference evidence="5" key="1">
    <citation type="journal article" date="2019" name="Int. J. Syst. Evol. Microbiol.">
        <title>The Global Catalogue of Microorganisms (GCM) 10K type strain sequencing project: providing services to taxonomists for standard genome sequencing and annotation.</title>
        <authorList>
            <consortium name="The Broad Institute Genomics Platform"/>
            <consortium name="The Broad Institute Genome Sequencing Center for Infectious Disease"/>
            <person name="Wu L."/>
            <person name="Ma J."/>
        </authorList>
    </citation>
    <scope>NUCLEOTIDE SEQUENCE [LARGE SCALE GENOMIC DNA]</scope>
    <source>
        <strain evidence="5">JCM 17304</strain>
    </source>
</reference>
<accession>A0ABP7WI47</accession>
<gene>
    <name evidence="4" type="ORF">GCM10022414_10580</name>
</gene>
<dbReference type="InterPro" id="IPR042099">
    <property type="entry name" value="ANL_N_sf"/>
</dbReference>
<organism evidence="4 5">
    <name type="scientific">Zhongshania borealis</name>
    <dbReference type="NCBI Taxonomy" id="889488"/>
    <lineage>
        <taxon>Bacteria</taxon>
        <taxon>Pseudomonadati</taxon>
        <taxon>Pseudomonadota</taxon>
        <taxon>Gammaproteobacteria</taxon>
        <taxon>Cellvibrionales</taxon>
        <taxon>Spongiibacteraceae</taxon>
        <taxon>Zhongshania</taxon>
    </lineage>
</organism>
<dbReference type="EMBL" id="BAABDM010000001">
    <property type="protein sequence ID" value="GAA4089466.1"/>
    <property type="molecule type" value="Genomic_DNA"/>
</dbReference>
<dbReference type="SUPFAM" id="SSF56801">
    <property type="entry name" value="Acetyl-CoA synthetase-like"/>
    <property type="match status" value="1"/>
</dbReference>
<feature type="domain" description="AMP-dependent synthetase/ligase" evidence="2">
    <location>
        <begin position="120"/>
        <end position="283"/>
    </location>
</feature>
<dbReference type="Gene3D" id="3.30.300.30">
    <property type="match status" value="1"/>
</dbReference>
<dbReference type="InterPro" id="IPR029069">
    <property type="entry name" value="HotDog_dom_sf"/>
</dbReference>
<dbReference type="Gene3D" id="3.10.129.10">
    <property type="entry name" value="Hotdog Thioesterase"/>
    <property type="match status" value="1"/>
</dbReference>
<evidence type="ECO:0000259" key="2">
    <source>
        <dbReference type="Pfam" id="PF00501"/>
    </source>
</evidence>
<evidence type="ECO:0000259" key="3">
    <source>
        <dbReference type="Pfam" id="PF22818"/>
    </source>
</evidence>
<dbReference type="Pfam" id="PF00501">
    <property type="entry name" value="AMP-binding"/>
    <property type="match status" value="1"/>
</dbReference>
<dbReference type="SUPFAM" id="SSF54637">
    <property type="entry name" value="Thioesterase/thiol ester dehydrase-isomerase"/>
    <property type="match status" value="1"/>
</dbReference>
<dbReference type="PANTHER" id="PTHR43201">
    <property type="entry name" value="ACYL-COA SYNTHETASE"/>
    <property type="match status" value="1"/>
</dbReference>
<name>A0ABP7WI47_9GAMM</name>
<evidence type="ECO:0000313" key="5">
    <source>
        <dbReference type="Proteomes" id="UP001500392"/>
    </source>
</evidence>
<comment type="similarity">
    <text evidence="1">Belongs to the ATP-dependent AMP-binding enzyme family.</text>
</comment>
<dbReference type="PANTHER" id="PTHR43201:SF8">
    <property type="entry name" value="ACYL-COA SYNTHETASE FAMILY MEMBER 3"/>
    <property type="match status" value="1"/>
</dbReference>
<evidence type="ECO:0000256" key="1">
    <source>
        <dbReference type="ARBA" id="ARBA00006432"/>
    </source>
</evidence>